<dbReference type="PROSITE" id="PS51296">
    <property type="entry name" value="RIESKE"/>
    <property type="match status" value="1"/>
</dbReference>
<gene>
    <name evidence="9" type="ORF">F0145_07525</name>
</gene>
<keyword evidence="3" id="KW-0408">Iron</keyword>
<keyword evidence="10" id="KW-1185">Reference proteome</keyword>
<evidence type="ECO:0000256" key="3">
    <source>
        <dbReference type="ARBA" id="ARBA00023004"/>
    </source>
</evidence>
<dbReference type="CDD" id="cd03467">
    <property type="entry name" value="Rieske"/>
    <property type="match status" value="1"/>
</dbReference>
<dbReference type="InterPro" id="IPR014349">
    <property type="entry name" value="Rieske_Fe-S_prot"/>
</dbReference>
<dbReference type="GO" id="GO:0046872">
    <property type="term" value="F:metal ion binding"/>
    <property type="evidence" value="ECO:0007669"/>
    <property type="project" value="UniProtKB-KW"/>
</dbReference>
<dbReference type="GO" id="GO:0051537">
    <property type="term" value="F:2 iron, 2 sulfur cluster binding"/>
    <property type="evidence" value="ECO:0007669"/>
    <property type="project" value="UniProtKB-KW"/>
</dbReference>
<dbReference type="PRINTS" id="PR00162">
    <property type="entry name" value="RIESKE"/>
</dbReference>
<accession>A0A5M6DNF4</accession>
<dbReference type="EMBL" id="VWSF01000004">
    <property type="protein sequence ID" value="KAA5547789.1"/>
    <property type="molecule type" value="Genomic_DNA"/>
</dbReference>
<keyword evidence="1" id="KW-0001">2Fe-2S</keyword>
<evidence type="ECO:0000256" key="6">
    <source>
        <dbReference type="ARBA" id="ARBA00034078"/>
    </source>
</evidence>
<evidence type="ECO:0000256" key="5">
    <source>
        <dbReference type="ARBA" id="ARBA00023157"/>
    </source>
</evidence>
<keyword evidence="4" id="KW-0411">Iron-sulfur</keyword>
<feature type="domain" description="Rieske" evidence="8">
    <location>
        <begin position="76"/>
        <end position="147"/>
    </location>
</feature>
<dbReference type="GO" id="GO:0016020">
    <property type="term" value="C:membrane"/>
    <property type="evidence" value="ECO:0007669"/>
    <property type="project" value="InterPro"/>
</dbReference>
<comment type="cofactor">
    <cofactor evidence="6">
        <name>[2Fe-2S] cluster</name>
        <dbReference type="ChEBI" id="CHEBI:190135"/>
    </cofactor>
</comment>
<protein>
    <submittedName>
        <fullName evidence="9">Rieske (2Fe-2S) protein</fullName>
    </submittedName>
</protein>
<dbReference type="Proteomes" id="UP000323426">
    <property type="component" value="Unassembled WGS sequence"/>
</dbReference>
<evidence type="ECO:0000259" key="8">
    <source>
        <dbReference type="PROSITE" id="PS51296"/>
    </source>
</evidence>
<dbReference type="Gene3D" id="2.102.10.10">
    <property type="entry name" value="Rieske [2Fe-2S] iron-sulphur domain"/>
    <property type="match status" value="1"/>
</dbReference>
<sequence length="150" mass="15061">MERKEFLSLLGSSAAALFAVGCLGGCSGSDSDDPQPSGPGTGSGGSGGKKDFTLNLATPANASLKTPGNALISNGVIVAFTTASSYVAVSSTCTHEGNTIGYDAGNKKFSCPAHGSAFNENGTVLNGPASTALKQYKTTLTGDNLRVYED</sequence>
<dbReference type="Pfam" id="PF00355">
    <property type="entry name" value="Rieske"/>
    <property type="match status" value="1"/>
</dbReference>
<name>A0A5M6DNF4_9BACT</name>
<dbReference type="AlphaFoldDB" id="A0A5M6DNF4"/>
<dbReference type="InterPro" id="IPR036922">
    <property type="entry name" value="Rieske_2Fe-2S_sf"/>
</dbReference>
<feature type="region of interest" description="Disordered" evidence="7">
    <location>
        <begin position="29"/>
        <end position="51"/>
    </location>
</feature>
<evidence type="ECO:0000256" key="4">
    <source>
        <dbReference type="ARBA" id="ARBA00023014"/>
    </source>
</evidence>
<evidence type="ECO:0000256" key="1">
    <source>
        <dbReference type="ARBA" id="ARBA00022714"/>
    </source>
</evidence>
<evidence type="ECO:0000256" key="7">
    <source>
        <dbReference type="SAM" id="MobiDB-lite"/>
    </source>
</evidence>
<proteinExistence type="predicted"/>
<reference evidence="9 10" key="1">
    <citation type="submission" date="2019-09" db="EMBL/GenBank/DDBJ databases">
        <title>Genome sequence and assembly of Adhaeribacter sp.</title>
        <authorList>
            <person name="Chhetri G."/>
        </authorList>
    </citation>
    <scope>NUCLEOTIDE SEQUENCE [LARGE SCALE GENOMIC DNA]</scope>
    <source>
        <strain evidence="9 10">DK36</strain>
    </source>
</reference>
<dbReference type="InterPro" id="IPR017941">
    <property type="entry name" value="Rieske_2Fe-2S"/>
</dbReference>
<evidence type="ECO:0000313" key="9">
    <source>
        <dbReference type="EMBL" id="KAA5547789.1"/>
    </source>
</evidence>
<evidence type="ECO:0000313" key="10">
    <source>
        <dbReference type="Proteomes" id="UP000323426"/>
    </source>
</evidence>
<keyword evidence="2" id="KW-0479">Metal-binding</keyword>
<evidence type="ECO:0000256" key="2">
    <source>
        <dbReference type="ARBA" id="ARBA00022723"/>
    </source>
</evidence>
<organism evidence="9 10">
    <name type="scientific">Adhaeribacter rhizoryzae</name>
    <dbReference type="NCBI Taxonomy" id="2607907"/>
    <lineage>
        <taxon>Bacteria</taxon>
        <taxon>Pseudomonadati</taxon>
        <taxon>Bacteroidota</taxon>
        <taxon>Cytophagia</taxon>
        <taxon>Cytophagales</taxon>
        <taxon>Hymenobacteraceae</taxon>
        <taxon>Adhaeribacter</taxon>
    </lineage>
</organism>
<dbReference type="RefSeq" id="WP_150087707.1">
    <property type="nucleotide sequence ID" value="NZ_VWSF01000004.1"/>
</dbReference>
<comment type="caution">
    <text evidence="9">The sequence shown here is derived from an EMBL/GenBank/DDBJ whole genome shotgun (WGS) entry which is preliminary data.</text>
</comment>
<dbReference type="PROSITE" id="PS51257">
    <property type="entry name" value="PROKAR_LIPOPROTEIN"/>
    <property type="match status" value="1"/>
</dbReference>
<dbReference type="SUPFAM" id="SSF50022">
    <property type="entry name" value="ISP domain"/>
    <property type="match status" value="1"/>
</dbReference>
<dbReference type="InterPro" id="IPR005805">
    <property type="entry name" value="Rieske_Fe-S_prot_C"/>
</dbReference>
<keyword evidence="5" id="KW-1015">Disulfide bond</keyword>
<dbReference type="PANTHER" id="PTHR10134">
    <property type="entry name" value="CYTOCHROME B-C1 COMPLEX SUBUNIT RIESKE, MITOCHONDRIAL"/>
    <property type="match status" value="1"/>
</dbReference>